<evidence type="ECO:0000313" key="2">
    <source>
        <dbReference type="EMBL" id="KAK6325948.1"/>
    </source>
</evidence>
<comment type="caution">
    <text evidence="2">The sequence shown here is derived from an EMBL/GenBank/DDBJ whole genome shotgun (WGS) entry which is preliminary data.</text>
</comment>
<protein>
    <submittedName>
        <fullName evidence="2">Uncharacterized protein</fullName>
    </submittedName>
</protein>
<proteinExistence type="predicted"/>
<evidence type="ECO:0000256" key="1">
    <source>
        <dbReference type="SAM" id="MobiDB-lite"/>
    </source>
</evidence>
<name>A0AAN8M855_9TELE</name>
<sequence>MNTGSRVYQVYSKPELATLHELRTCRHPSTYMEHPIAGHTNNKRSADKCLTSTYHAGRPTNPSPQPTMLDVPPTPPLNLPCWTSHQPLPSTYHAGRPTNPSPQPTMLDVPPTPHLNLPCWTSHQPLPSTYHAGRPTTPHLNLPCWTSHQPLPSTYHAGRPTNPSPQPTMLDVPPTPPWKATPPNNDSKRRVKYGGE</sequence>
<accession>A0AAN8M855</accession>
<reference evidence="2 3" key="1">
    <citation type="submission" date="2021-04" db="EMBL/GenBank/DDBJ databases">
        <authorList>
            <person name="De Guttry C."/>
            <person name="Zahm M."/>
            <person name="Klopp C."/>
            <person name="Cabau C."/>
            <person name="Louis A."/>
            <person name="Berthelot C."/>
            <person name="Parey E."/>
            <person name="Roest Crollius H."/>
            <person name="Montfort J."/>
            <person name="Robinson-Rechavi M."/>
            <person name="Bucao C."/>
            <person name="Bouchez O."/>
            <person name="Gislard M."/>
            <person name="Lluch J."/>
            <person name="Milhes M."/>
            <person name="Lampietro C."/>
            <person name="Lopez Roques C."/>
            <person name="Donnadieu C."/>
            <person name="Braasch I."/>
            <person name="Desvignes T."/>
            <person name="Postlethwait J."/>
            <person name="Bobe J."/>
            <person name="Wedekind C."/>
            <person name="Guiguen Y."/>
        </authorList>
    </citation>
    <scope>NUCLEOTIDE SEQUENCE [LARGE SCALE GENOMIC DNA]</scope>
    <source>
        <strain evidence="2">Cs_M1</strain>
        <tissue evidence="2">Blood</tissue>
    </source>
</reference>
<dbReference type="AlphaFoldDB" id="A0AAN8M855"/>
<gene>
    <name evidence="2" type="ORF">J4Q44_G00015920</name>
</gene>
<evidence type="ECO:0000313" key="3">
    <source>
        <dbReference type="Proteomes" id="UP001356427"/>
    </source>
</evidence>
<feature type="region of interest" description="Disordered" evidence="1">
    <location>
        <begin position="153"/>
        <end position="196"/>
    </location>
</feature>
<dbReference type="Proteomes" id="UP001356427">
    <property type="component" value="Unassembled WGS sequence"/>
</dbReference>
<keyword evidence="3" id="KW-1185">Reference proteome</keyword>
<dbReference type="EMBL" id="JAGTTL010000002">
    <property type="protein sequence ID" value="KAK6325948.1"/>
    <property type="molecule type" value="Genomic_DNA"/>
</dbReference>
<organism evidence="2 3">
    <name type="scientific">Coregonus suidteri</name>
    <dbReference type="NCBI Taxonomy" id="861788"/>
    <lineage>
        <taxon>Eukaryota</taxon>
        <taxon>Metazoa</taxon>
        <taxon>Chordata</taxon>
        <taxon>Craniata</taxon>
        <taxon>Vertebrata</taxon>
        <taxon>Euteleostomi</taxon>
        <taxon>Actinopterygii</taxon>
        <taxon>Neopterygii</taxon>
        <taxon>Teleostei</taxon>
        <taxon>Protacanthopterygii</taxon>
        <taxon>Salmoniformes</taxon>
        <taxon>Salmonidae</taxon>
        <taxon>Coregoninae</taxon>
        <taxon>Coregonus</taxon>
    </lineage>
</organism>